<name>A0AB34KBI4_PRYPA</name>
<protein>
    <recommendedName>
        <fullName evidence="6">Cyclic nucleotide-binding domain-containing protein</fullName>
    </recommendedName>
</protein>
<dbReference type="InterPro" id="IPR016137">
    <property type="entry name" value="RGS"/>
</dbReference>
<dbReference type="PROSITE" id="PS50042">
    <property type="entry name" value="CNMP_BINDING_3"/>
    <property type="match status" value="1"/>
</dbReference>
<dbReference type="InterPro" id="IPR018490">
    <property type="entry name" value="cNMP-bd_dom_sf"/>
</dbReference>
<dbReference type="InterPro" id="IPR036305">
    <property type="entry name" value="RGS_sf"/>
</dbReference>
<dbReference type="CDD" id="cd00038">
    <property type="entry name" value="CAP_ED"/>
    <property type="match status" value="1"/>
</dbReference>
<proteinExistence type="predicted"/>
<evidence type="ECO:0008006" key="6">
    <source>
        <dbReference type="Google" id="ProtNLM"/>
    </source>
</evidence>
<dbReference type="Gene3D" id="1.10.167.10">
    <property type="entry name" value="Regulator of G-protein Signalling 4, domain 2"/>
    <property type="match status" value="1"/>
</dbReference>
<dbReference type="Gene3D" id="2.60.120.10">
    <property type="entry name" value="Jelly Rolls"/>
    <property type="match status" value="1"/>
</dbReference>
<feature type="domain" description="RGS" evidence="3">
    <location>
        <begin position="603"/>
        <end position="712"/>
    </location>
</feature>
<sequence>MVEGRAASSRRGERGVKQNSRDRDTSFRDRRIRSLKPSSSEELESFADLSEIAEGQLLRPRPGMRHVSLFDVAHEGLLATAWKTAGASMPDKVEYSLLKLSPFGQHAPPALLNTLSNMLSLVPFSKGEQIPASPFYFVRNGHLNILCARSGDLLSSKHPAEFINWTAEYQTERGMSEAFWNITRTGRRSSYVFRAVTRSLNRLLSVDESIEAYFDWGRFDSRFHGKTWAPLYRLEGGCDGGLVYILSATKLRRLLQSTPAAEKVLRKVASTNLSSSFTFEESDLQRAETARAIDLCASYLSFGPGDKVELPPRIRRPPRFRDSLYLPLEGEIERVFPNLSRSMGAPAVRERQLSPSDDWGGGSPGYIGASPSRQVPPLVQSGPVGAASMLVDIDDKCPWANSEEAKHSTGGVVASVRKTDLPRLLDRIPAVEHEILMAGKTALLRTYLARVQYPFVDDHQRVSNTAATCTLRRYAARRPVVSQGDEVHDFFIILQGKISITSKVGPSFEMQAARVSAPQQLRQMSPAEPSSDNSVNERLLGPGMAFGEGACLVRCARSDATYATTSEGATLLAMPRKSFERLLSHQLPLLRALYIKLMREKVDLSILLAHPVARSAFAKFFVKHCGNSHALPFFEASSRYAQLGPREAAAARVVGRSIVDDYIRKHAPCGILLNEEGRNSIMKAKCVSTPNFLGDWPPNLFEEAKQEQFNLMCSSLPQFAKSVEFAVAEQRMGTYHAQMLFAHLSPDQLEQVSDGLTKRMSMLVKSQGEAMIMPSISEQDYVSELTCHPDLCA</sequence>
<dbReference type="Proteomes" id="UP001515480">
    <property type="component" value="Unassembled WGS sequence"/>
</dbReference>
<gene>
    <name evidence="4" type="ORF">AB1Y20_001518</name>
</gene>
<evidence type="ECO:0000313" key="4">
    <source>
        <dbReference type="EMBL" id="KAL1530618.1"/>
    </source>
</evidence>
<feature type="region of interest" description="Disordered" evidence="1">
    <location>
        <begin position="351"/>
        <end position="374"/>
    </location>
</feature>
<feature type="compositionally biased region" description="Basic and acidic residues" evidence="1">
    <location>
        <begin position="10"/>
        <end position="29"/>
    </location>
</feature>
<dbReference type="Pfam" id="PF00615">
    <property type="entry name" value="RGS"/>
    <property type="match status" value="1"/>
</dbReference>
<evidence type="ECO:0000259" key="3">
    <source>
        <dbReference type="PROSITE" id="PS50132"/>
    </source>
</evidence>
<organism evidence="4 5">
    <name type="scientific">Prymnesium parvum</name>
    <name type="common">Toxic golden alga</name>
    <dbReference type="NCBI Taxonomy" id="97485"/>
    <lineage>
        <taxon>Eukaryota</taxon>
        <taxon>Haptista</taxon>
        <taxon>Haptophyta</taxon>
        <taxon>Prymnesiophyceae</taxon>
        <taxon>Prymnesiales</taxon>
        <taxon>Prymnesiaceae</taxon>
        <taxon>Prymnesium</taxon>
    </lineage>
</organism>
<dbReference type="SUPFAM" id="SSF48097">
    <property type="entry name" value="Regulator of G-protein signaling, RGS"/>
    <property type="match status" value="1"/>
</dbReference>
<keyword evidence="5" id="KW-1185">Reference proteome</keyword>
<dbReference type="SUPFAM" id="SSF51206">
    <property type="entry name" value="cAMP-binding domain-like"/>
    <property type="match status" value="1"/>
</dbReference>
<dbReference type="InterPro" id="IPR000595">
    <property type="entry name" value="cNMP-bd_dom"/>
</dbReference>
<feature type="domain" description="Cyclic nucleotide-binding" evidence="2">
    <location>
        <begin position="472"/>
        <end position="600"/>
    </location>
</feature>
<dbReference type="SMART" id="SM00100">
    <property type="entry name" value="cNMP"/>
    <property type="match status" value="1"/>
</dbReference>
<reference evidence="4 5" key="1">
    <citation type="journal article" date="2024" name="Science">
        <title>Giant polyketide synthase enzymes in the biosynthesis of giant marine polyether toxins.</title>
        <authorList>
            <person name="Fallon T.R."/>
            <person name="Shende V.V."/>
            <person name="Wierzbicki I.H."/>
            <person name="Pendleton A.L."/>
            <person name="Watervoot N.F."/>
            <person name="Auber R.P."/>
            <person name="Gonzalez D.J."/>
            <person name="Wisecaver J.H."/>
            <person name="Moore B.S."/>
        </authorList>
    </citation>
    <scope>NUCLEOTIDE SEQUENCE [LARGE SCALE GENOMIC DNA]</scope>
    <source>
        <strain evidence="4 5">12B1</strain>
    </source>
</reference>
<dbReference type="EMBL" id="JBGBPQ010000001">
    <property type="protein sequence ID" value="KAL1530618.1"/>
    <property type="molecule type" value="Genomic_DNA"/>
</dbReference>
<comment type="caution">
    <text evidence="4">The sequence shown here is derived from an EMBL/GenBank/DDBJ whole genome shotgun (WGS) entry which is preliminary data.</text>
</comment>
<dbReference type="AlphaFoldDB" id="A0AB34KBI4"/>
<dbReference type="PROSITE" id="PS50132">
    <property type="entry name" value="RGS"/>
    <property type="match status" value="1"/>
</dbReference>
<evidence type="ECO:0000256" key="1">
    <source>
        <dbReference type="SAM" id="MobiDB-lite"/>
    </source>
</evidence>
<accession>A0AB34KBI4</accession>
<feature type="region of interest" description="Disordered" evidence="1">
    <location>
        <begin position="1"/>
        <end position="36"/>
    </location>
</feature>
<evidence type="ECO:0000259" key="2">
    <source>
        <dbReference type="PROSITE" id="PS50042"/>
    </source>
</evidence>
<dbReference type="InterPro" id="IPR044926">
    <property type="entry name" value="RGS_subdomain_2"/>
</dbReference>
<dbReference type="InterPro" id="IPR014710">
    <property type="entry name" value="RmlC-like_jellyroll"/>
</dbReference>
<evidence type="ECO:0000313" key="5">
    <source>
        <dbReference type="Proteomes" id="UP001515480"/>
    </source>
</evidence>